<sequence length="76" mass="9337">MNCWRCFPLFFIGILTTDEWGSHIRYVIEGDSSIFIQHIECMRILIKHLTRMAICFPHSVNFIKKHRYFIEKYMFY</sequence>
<organism evidence="1">
    <name type="scientific">Shigella boydii</name>
    <dbReference type="NCBI Taxonomy" id="621"/>
    <lineage>
        <taxon>Bacteria</taxon>
        <taxon>Pseudomonadati</taxon>
        <taxon>Pseudomonadota</taxon>
        <taxon>Gammaproteobacteria</taxon>
        <taxon>Enterobacterales</taxon>
        <taxon>Enterobacteriaceae</taxon>
        <taxon>Shigella</taxon>
    </lineage>
</organism>
<gene>
    <name evidence="1" type="ORF">AJR17_020720</name>
</gene>
<dbReference type="RefSeq" id="WP_075331907.1">
    <property type="nucleotide sequence ID" value="NZ_MSJS02000094.1"/>
</dbReference>
<dbReference type="Proteomes" id="UP000868349">
    <property type="component" value="Unassembled WGS sequence"/>
</dbReference>
<reference evidence="1" key="1">
    <citation type="submission" date="2017-02" db="EMBL/GenBank/DDBJ databases">
        <title>Shigella draft genomes.</title>
        <authorList>
            <person name="Weis A.M."/>
            <person name="Weimer B.C."/>
            <person name="Gilpin B."/>
        </authorList>
    </citation>
    <scope>NUCLEOTIDE SEQUENCE [LARGE SCALE GENOMIC DNA]</scope>
    <source>
        <strain evidence="1">BCW_4868</strain>
    </source>
</reference>
<dbReference type="AlphaFoldDB" id="A0A1S9J2Y9"/>
<dbReference type="GO" id="GO:0004803">
    <property type="term" value="F:transposase activity"/>
    <property type="evidence" value="ECO:0007669"/>
    <property type="project" value="InterPro"/>
</dbReference>
<dbReference type="Pfam" id="PF03400">
    <property type="entry name" value="DDE_Tnp_IS1"/>
    <property type="match status" value="1"/>
</dbReference>
<dbReference type="InterPro" id="IPR005063">
    <property type="entry name" value="Transposase_27"/>
</dbReference>
<evidence type="ECO:0000313" key="1">
    <source>
        <dbReference type="EMBL" id="OOO77228.1"/>
    </source>
</evidence>
<dbReference type="GO" id="GO:0003677">
    <property type="term" value="F:DNA binding"/>
    <property type="evidence" value="ECO:0007669"/>
    <property type="project" value="InterPro"/>
</dbReference>
<comment type="caution">
    <text evidence="1">The sequence shown here is derived from an EMBL/GenBank/DDBJ whole genome shotgun (WGS) entry which is preliminary data.</text>
</comment>
<accession>A0A1S9J2Y9</accession>
<name>A0A1S9J2Y9_SHIBO</name>
<protein>
    <submittedName>
        <fullName evidence="1">Transposase</fullName>
    </submittedName>
</protein>
<dbReference type="GO" id="GO:0006313">
    <property type="term" value="P:DNA transposition"/>
    <property type="evidence" value="ECO:0007669"/>
    <property type="project" value="InterPro"/>
</dbReference>
<dbReference type="EMBL" id="MSJS02000094">
    <property type="protein sequence ID" value="OOO77228.1"/>
    <property type="molecule type" value="Genomic_DNA"/>
</dbReference>
<proteinExistence type="predicted"/>